<accession>A0ABU6UPW7</accession>
<evidence type="ECO:0000313" key="1">
    <source>
        <dbReference type="EMBL" id="MED6163119.1"/>
    </source>
</evidence>
<dbReference type="EMBL" id="JASCZI010121842">
    <property type="protein sequence ID" value="MED6163119.1"/>
    <property type="molecule type" value="Genomic_DNA"/>
</dbReference>
<gene>
    <name evidence="1" type="ORF">PIB30_076749</name>
</gene>
<keyword evidence="2" id="KW-1185">Reference proteome</keyword>
<comment type="caution">
    <text evidence="1">The sequence shown here is derived from an EMBL/GenBank/DDBJ whole genome shotgun (WGS) entry which is preliminary data.</text>
</comment>
<organism evidence="1 2">
    <name type="scientific">Stylosanthes scabra</name>
    <dbReference type="NCBI Taxonomy" id="79078"/>
    <lineage>
        <taxon>Eukaryota</taxon>
        <taxon>Viridiplantae</taxon>
        <taxon>Streptophyta</taxon>
        <taxon>Embryophyta</taxon>
        <taxon>Tracheophyta</taxon>
        <taxon>Spermatophyta</taxon>
        <taxon>Magnoliopsida</taxon>
        <taxon>eudicotyledons</taxon>
        <taxon>Gunneridae</taxon>
        <taxon>Pentapetalae</taxon>
        <taxon>rosids</taxon>
        <taxon>fabids</taxon>
        <taxon>Fabales</taxon>
        <taxon>Fabaceae</taxon>
        <taxon>Papilionoideae</taxon>
        <taxon>50 kb inversion clade</taxon>
        <taxon>dalbergioids sensu lato</taxon>
        <taxon>Dalbergieae</taxon>
        <taxon>Pterocarpus clade</taxon>
        <taxon>Stylosanthes</taxon>
    </lineage>
</organism>
<protein>
    <submittedName>
        <fullName evidence="1">Uncharacterized protein</fullName>
    </submittedName>
</protein>
<sequence length="124" mass="14457">MVSVKEMEKIELEIESQRRRSRRTFLKEHLPWLAPLFRENNKNLKAQLLRQSILLSPPPLLAAAFSWDRSGGYTGDRWHWRSDDSSEDKAIAENYKEGQQRSWGENWTAVSRSSDVVEEGILTL</sequence>
<name>A0ABU6UPW7_9FABA</name>
<reference evidence="1 2" key="1">
    <citation type="journal article" date="2023" name="Plants (Basel)">
        <title>Bridging the Gap: Combining Genomics and Transcriptomics Approaches to Understand Stylosanthes scabra, an Orphan Legume from the Brazilian Caatinga.</title>
        <authorList>
            <person name="Ferreira-Neto J.R.C."/>
            <person name="da Silva M.D."/>
            <person name="Binneck E."/>
            <person name="de Melo N.F."/>
            <person name="da Silva R.H."/>
            <person name="de Melo A.L.T.M."/>
            <person name="Pandolfi V."/>
            <person name="Bustamante F.O."/>
            <person name="Brasileiro-Vidal A.C."/>
            <person name="Benko-Iseppon A.M."/>
        </authorList>
    </citation>
    <scope>NUCLEOTIDE SEQUENCE [LARGE SCALE GENOMIC DNA]</scope>
    <source>
        <tissue evidence="1">Leaves</tissue>
    </source>
</reference>
<proteinExistence type="predicted"/>
<evidence type="ECO:0000313" key="2">
    <source>
        <dbReference type="Proteomes" id="UP001341840"/>
    </source>
</evidence>
<dbReference type="Proteomes" id="UP001341840">
    <property type="component" value="Unassembled WGS sequence"/>
</dbReference>